<dbReference type="PATRIC" id="fig|251707.3.peg.4740"/>
<dbReference type="EMBL" id="LJRC01000190">
    <property type="protein sequence ID" value="KPY34236.1"/>
    <property type="molecule type" value="Genomic_DNA"/>
</dbReference>
<dbReference type="SUPFAM" id="SSF160631">
    <property type="entry name" value="SMI1/KNR4-like"/>
    <property type="match status" value="1"/>
</dbReference>
<dbReference type="Pfam" id="PF14567">
    <property type="entry name" value="SUKH_5"/>
    <property type="match status" value="1"/>
</dbReference>
<dbReference type="RefSeq" id="WP_057410016.1">
    <property type="nucleotide sequence ID" value="NZ_LJRC01000190.1"/>
</dbReference>
<organism evidence="2 3">
    <name type="scientific">Pseudomonas syringae pv. primulae</name>
    <dbReference type="NCBI Taxonomy" id="251707"/>
    <lineage>
        <taxon>Bacteria</taxon>
        <taxon>Pseudomonadati</taxon>
        <taxon>Pseudomonadota</taxon>
        <taxon>Gammaproteobacteria</taxon>
        <taxon>Pseudomonadales</taxon>
        <taxon>Pseudomonadaceae</taxon>
        <taxon>Pseudomonas</taxon>
    </lineage>
</organism>
<comment type="caution">
    <text evidence="2">The sequence shown here is derived from an EMBL/GenBank/DDBJ whole genome shotgun (WGS) entry which is preliminary data.</text>
</comment>
<name>A0A0P9XGQ9_9PSED</name>
<evidence type="ECO:0000259" key="1">
    <source>
        <dbReference type="SMART" id="SM00860"/>
    </source>
</evidence>
<proteinExistence type="predicted"/>
<evidence type="ECO:0000313" key="3">
    <source>
        <dbReference type="Proteomes" id="UP000050562"/>
    </source>
</evidence>
<dbReference type="InterPro" id="IPR018958">
    <property type="entry name" value="Knr4/Smi1-like_dom"/>
</dbReference>
<gene>
    <name evidence="2" type="ORF">ALO52_03622</name>
</gene>
<dbReference type="Proteomes" id="UP000050562">
    <property type="component" value="Unassembled WGS sequence"/>
</dbReference>
<reference evidence="2 3" key="1">
    <citation type="submission" date="2015-09" db="EMBL/GenBank/DDBJ databases">
        <title>Genome announcement of multiple Pseudomonas syringae strains.</title>
        <authorList>
            <person name="Thakur S."/>
            <person name="Wang P.W."/>
            <person name="Gong Y."/>
            <person name="Weir B.S."/>
            <person name="Guttman D.S."/>
        </authorList>
    </citation>
    <scope>NUCLEOTIDE SEQUENCE [LARGE SCALE GENOMIC DNA]</scope>
    <source>
        <strain evidence="2 3">ICMP3956</strain>
    </source>
</reference>
<protein>
    <recommendedName>
        <fullName evidence="1">Knr4/Smi1-like domain-containing protein</fullName>
    </recommendedName>
</protein>
<feature type="domain" description="Knr4/Smi1-like" evidence="1">
    <location>
        <begin position="9"/>
        <end position="116"/>
    </location>
</feature>
<accession>A0A0P9XGQ9</accession>
<dbReference type="AlphaFoldDB" id="A0A0P9XGQ9"/>
<dbReference type="InterPro" id="IPR037883">
    <property type="entry name" value="Knr4/Smi1-like_sf"/>
</dbReference>
<dbReference type="Gene3D" id="3.40.1580.10">
    <property type="entry name" value="SMI1/KNR4-like"/>
    <property type="match status" value="1"/>
</dbReference>
<dbReference type="SMART" id="SM00860">
    <property type="entry name" value="SMI1_KNR4"/>
    <property type="match status" value="1"/>
</dbReference>
<sequence>MTTDPFRIPTDAEIAKAERSLNFPFPAAYIDFLKSGSNVANASFEPAVILPGSSHVDLFEIAQVAWNQFKLPKKWLPFIEDNGDYFCVSQKGEVKYWSHNGPTDEKWPDFSSWFEQICVRCE</sequence>
<evidence type="ECO:0000313" key="2">
    <source>
        <dbReference type="EMBL" id="KPY34236.1"/>
    </source>
</evidence>